<evidence type="ECO:0000256" key="2">
    <source>
        <dbReference type="SAM" id="SignalP"/>
    </source>
</evidence>
<evidence type="ECO:0000256" key="1">
    <source>
        <dbReference type="ARBA" id="ARBA00022729"/>
    </source>
</evidence>
<keyword evidence="4" id="KW-1185">Reference proteome</keyword>
<dbReference type="PANTHER" id="PTHR34501:SF2">
    <property type="entry name" value="OUTER MEMBRANE PORIN F-RELATED"/>
    <property type="match status" value="1"/>
</dbReference>
<dbReference type="InterPro" id="IPR050298">
    <property type="entry name" value="Gram-neg_bact_OMP"/>
</dbReference>
<feature type="signal peptide" evidence="2">
    <location>
        <begin position="1"/>
        <end position="23"/>
    </location>
</feature>
<gene>
    <name evidence="3" type="ORF">JF535_11085</name>
</gene>
<evidence type="ECO:0008006" key="5">
    <source>
        <dbReference type="Google" id="ProtNLM"/>
    </source>
</evidence>
<proteinExistence type="predicted"/>
<organism evidence="3 4">
    <name type="scientific">Microbulbifer salipaludis</name>
    <dbReference type="NCBI Taxonomy" id="187980"/>
    <lineage>
        <taxon>Bacteria</taxon>
        <taxon>Pseudomonadati</taxon>
        <taxon>Pseudomonadota</taxon>
        <taxon>Gammaproteobacteria</taxon>
        <taxon>Cellvibrionales</taxon>
        <taxon>Microbulbiferaceae</taxon>
        <taxon>Microbulbifer</taxon>
    </lineage>
</organism>
<dbReference type="InterPro" id="IPR023614">
    <property type="entry name" value="Porin_dom_sf"/>
</dbReference>
<feature type="chain" id="PRO_5046699414" description="Porin" evidence="2">
    <location>
        <begin position="24"/>
        <end position="421"/>
    </location>
</feature>
<reference evidence="3 4" key="1">
    <citation type="submission" date="2020-12" db="EMBL/GenBank/DDBJ databases">
        <title>Oil enriched cultivation method for isolating marine PHA-producing bacteria.</title>
        <authorList>
            <person name="Zheng W."/>
            <person name="Yu S."/>
            <person name="Huang Y."/>
        </authorList>
    </citation>
    <scope>NUCLEOTIDE SEQUENCE [LARGE SCALE GENOMIC DNA]</scope>
    <source>
        <strain evidence="3 4">SN0-2</strain>
    </source>
</reference>
<evidence type="ECO:0000313" key="3">
    <source>
        <dbReference type="EMBL" id="MBN8431395.1"/>
    </source>
</evidence>
<evidence type="ECO:0000313" key="4">
    <source>
        <dbReference type="Proteomes" id="UP000664293"/>
    </source>
</evidence>
<accession>A0ABS3E7V2</accession>
<name>A0ABS3E7V2_9GAMM</name>
<dbReference type="Proteomes" id="UP000664293">
    <property type="component" value="Unassembled WGS sequence"/>
</dbReference>
<comment type="caution">
    <text evidence="3">The sequence shown here is derived from an EMBL/GenBank/DDBJ whole genome shotgun (WGS) entry which is preliminary data.</text>
</comment>
<dbReference type="SUPFAM" id="SSF56935">
    <property type="entry name" value="Porins"/>
    <property type="match status" value="1"/>
</dbReference>
<keyword evidence="1 2" id="KW-0732">Signal</keyword>
<dbReference type="RefSeq" id="WP_207002065.1">
    <property type="nucleotide sequence ID" value="NZ_JAEKJR010000002.1"/>
</dbReference>
<dbReference type="Gene3D" id="2.40.160.10">
    <property type="entry name" value="Porin"/>
    <property type="match status" value="1"/>
</dbReference>
<protein>
    <recommendedName>
        <fullName evidence="5">Porin</fullName>
    </recommendedName>
</protein>
<dbReference type="EMBL" id="JAEKJR010000002">
    <property type="protein sequence ID" value="MBN8431395.1"/>
    <property type="molecule type" value="Genomic_DNA"/>
</dbReference>
<dbReference type="PANTHER" id="PTHR34501">
    <property type="entry name" value="PROTEIN YDDL-RELATED"/>
    <property type="match status" value="1"/>
</dbReference>
<sequence length="421" mass="46680">MNKKLRKSLLLAVTAAATSSAYAVPIYQSNQVTLYMEGYFTAHMVNTFGDTQMQDGASRIRFGLNVPAYDLWDTGFNVEWGIAAISSAQDLLIQGDQQVSPSERNQSFYLRQGHAFAKHPTWGDFSAGKQWGVYYEVTYITDWYNVSGGLASGTYGLNTDGGPTGTGRADSALAWRKKWEFDAGEFKIGLQYASHVADLAISVDDIAGPDTRLVCPRGDCEYGISHGISAVYRADIGDGFFIGAAYNRVKLDIASQDGLIFDTSGREPVLIQDDFAFNASSNTWSTAVGTYYGKEAFAKGFYGAFVYQRSQNNQLAPIGSVQGITNFFDARGSESFLSYTWGADNCYSFYGGHNYLESDDPEFDAALVDGDKYRLEQYYLGFQYRWNERVRIYFENAFDSSNVVAAPDYDNFNAIGIRIDI</sequence>